<sequence length="336" mass="36182">MPQASSQSAPEPHRVVLIADHGSNPFEMGVATELFGLRRPELDIPWYDFSICAPETGVRMHEGMFHLAAAQGLDAVQRADTVIVPNRPDPLAGASPAVVEAVRGAAARGARLVGFCTGAFTLAEAGVLDGRRATTHWRWAQTFTARHPRVDLRPDVLFIDDGDVLTSAGSAAALDLGLHLVARDHGAEVAAAVARRLVFAAHRDGGQRQFIERPLPRLRDSSLGPVLDWARERLVGPLTVADLARRAGVSPATLHRRFRAEVGATPMEWVAGERVRLACRLIERGEEGTERVAHLSGLGTGANLRTQMRRRTGVTPSAYRARFAAEKAPAPAAVAR</sequence>
<evidence type="ECO:0000313" key="4">
    <source>
        <dbReference type="EMBL" id="MDA2802940.1"/>
    </source>
</evidence>
<dbReference type="Gene3D" id="1.10.10.60">
    <property type="entry name" value="Homeodomain-like"/>
    <property type="match status" value="1"/>
</dbReference>
<keyword evidence="2" id="KW-0804">Transcription</keyword>
<dbReference type="InterPro" id="IPR018060">
    <property type="entry name" value="HTH_AraC"/>
</dbReference>
<evidence type="ECO:0000256" key="1">
    <source>
        <dbReference type="ARBA" id="ARBA00023015"/>
    </source>
</evidence>
<accession>A0ABT4TEU9</accession>
<feature type="domain" description="HTH araC/xylS-type" evidence="3">
    <location>
        <begin position="224"/>
        <end position="322"/>
    </location>
</feature>
<name>A0ABT4TEU9_9ACTN</name>
<dbReference type="Pfam" id="PF12833">
    <property type="entry name" value="HTH_18"/>
    <property type="match status" value="1"/>
</dbReference>
<dbReference type="InterPro" id="IPR029062">
    <property type="entry name" value="Class_I_gatase-like"/>
</dbReference>
<proteinExistence type="predicted"/>
<dbReference type="InterPro" id="IPR002818">
    <property type="entry name" value="DJ-1/PfpI"/>
</dbReference>
<protein>
    <submittedName>
        <fullName evidence="4">Helix-turn-helix domain-containing protein</fullName>
    </submittedName>
</protein>
<dbReference type="SUPFAM" id="SSF52317">
    <property type="entry name" value="Class I glutamine amidotransferase-like"/>
    <property type="match status" value="1"/>
</dbReference>
<dbReference type="SUPFAM" id="SSF46689">
    <property type="entry name" value="Homeodomain-like"/>
    <property type="match status" value="2"/>
</dbReference>
<dbReference type="CDD" id="cd03137">
    <property type="entry name" value="GATase1_AraC_1"/>
    <property type="match status" value="1"/>
</dbReference>
<evidence type="ECO:0000259" key="3">
    <source>
        <dbReference type="PROSITE" id="PS01124"/>
    </source>
</evidence>
<comment type="caution">
    <text evidence="4">The sequence shown here is derived from an EMBL/GenBank/DDBJ whole genome shotgun (WGS) entry which is preliminary data.</text>
</comment>
<dbReference type="Pfam" id="PF01965">
    <property type="entry name" value="DJ-1_PfpI"/>
    <property type="match status" value="1"/>
</dbReference>
<reference evidence="4" key="1">
    <citation type="submission" date="2023-01" db="EMBL/GenBank/DDBJ databases">
        <title>Draft genome sequence of Nocardiopsis sp. LSu2-4 isolated from halophytes.</title>
        <authorList>
            <person name="Duangmal K."/>
            <person name="Chantavorakit T."/>
        </authorList>
    </citation>
    <scope>NUCLEOTIDE SEQUENCE</scope>
    <source>
        <strain evidence="4">LSu2-4</strain>
    </source>
</reference>
<keyword evidence="5" id="KW-1185">Reference proteome</keyword>
<dbReference type="Proteomes" id="UP001165685">
    <property type="component" value="Unassembled WGS sequence"/>
</dbReference>
<dbReference type="PROSITE" id="PS01124">
    <property type="entry name" value="HTH_ARAC_FAMILY_2"/>
    <property type="match status" value="1"/>
</dbReference>
<dbReference type="EMBL" id="JAQFWP010000001">
    <property type="protein sequence ID" value="MDA2802940.1"/>
    <property type="molecule type" value="Genomic_DNA"/>
</dbReference>
<evidence type="ECO:0000313" key="5">
    <source>
        <dbReference type="Proteomes" id="UP001165685"/>
    </source>
</evidence>
<organism evidence="4 5">
    <name type="scientific">Nocardiopsis suaedae</name>
    <dbReference type="NCBI Taxonomy" id="3018444"/>
    <lineage>
        <taxon>Bacteria</taxon>
        <taxon>Bacillati</taxon>
        <taxon>Actinomycetota</taxon>
        <taxon>Actinomycetes</taxon>
        <taxon>Streptosporangiales</taxon>
        <taxon>Nocardiopsidaceae</taxon>
        <taxon>Nocardiopsis</taxon>
    </lineage>
</organism>
<dbReference type="SMART" id="SM00342">
    <property type="entry name" value="HTH_ARAC"/>
    <property type="match status" value="1"/>
</dbReference>
<dbReference type="PANTHER" id="PTHR43130:SF3">
    <property type="entry name" value="HTH-TYPE TRANSCRIPTIONAL REGULATOR RV1931C"/>
    <property type="match status" value="1"/>
</dbReference>
<dbReference type="Gene3D" id="3.40.50.880">
    <property type="match status" value="1"/>
</dbReference>
<dbReference type="InterPro" id="IPR052158">
    <property type="entry name" value="INH-QAR"/>
</dbReference>
<gene>
    <name evidence="4" type="ORF">O4U47_00320</name>
</gene>
<keyword evidence="1" id="KW-0805">Transcription regulation</keyword>
<dbReference type="InterPro" id="IPR009057">
    <property type="entry name" value="Homeodomain-like_sf"/>
</dbReference>
<evidence type="ECO:0000256" key="2">
    <source>
        <dbReference type="ARBA" id="ARBA00023163"/>
    </source>
</evidence>
<dbReference type="PANTHER" id="PTHR43130">
    <property type="entry name" value="ARAC-FAMILY TRANSCRIPTIONAL REGULATOR"/>
    <property type="match status" value="1"/>
</dbReference>
<dbReference type="RefSeq" id="WP_270674834.1">
    <property type="nucleotide sequence ID" value="NZ_JAQFWP010000001.1"/>
</dbReference>